<evidence type="ECO:0000313" key="2">
    <source>
        <dbReference type="EMBL" id="KAI8043330.1"/>
    </source>
</evidence>
<sequence length="99" mass="11410">MERRSVFVVLALCNLTFGYHNQSPIYNKLCNRTGGTINCYQDNTWGFDERTRKCYRVHQGKEPCGFFDGEKGCKDFCMAHSGVPPGSKWNNRRPKRNIG</sequence>
<keyword evidence="1" id="KW-0732">Signal</keyword>
<keyword evidence="3" id="KW-1185">Reference proteome</keyword>
<evidence type="ECO:0008006" key="4">
    <source>
        <dbReference type="Google" id="ProtNLM"/>
    </source>
</evidence>
<dbReference type="Proteomes" id="UP001059596">
    <property type="component" value="Unassembled WGS sequence"/>
</dbReference>
<proteinExistence type="predicted"/>
<organism evidence="2 3">
    <name type="scientific">Drosophila gunungcola</name>
    <name type="common">fruit fly</name>
    <dbReference type="NCBI Taxonomy" id="103775"/>
    <lineage>
        <taxon>Eukaryota</taxon>
        <taxon>Metazoa</taxon>
        <taxon>Ecdysozoa</taxon>
        <taxon>Arthropoda</taxon>
        <taxon>Hexapoda</taxon>
        <taxon>Insecta</taxon>
        <taxon>Pterygota</taxon>
        <taxon>Neoptera</taxon>
        <taxon>Endopterygota</taxon>
        <taxon>Diptera</taxon>
        <taxon>Brachycera</taxon>
        <taxon>Muscomorpha</taxon>
        <taxon>Ephydroidea</taxon>
        <taxon>Drosophilidae</taxon>
        <taxon>Drosophila</taxon>
        <taxon>Sophophora</taxon>
    </lineage>
</organism>
<accession>A0A9P9YUE3</accession>
<comment type="caution">
    <text evidence="2">The sequence shown here is derived from an EMBL/GenBank/DDBJ whole genome shotgun (WGS) entry which is preliminary data.</text>
</comment>
<reference evidence="2" key="1">
    <citation type="journal article" date="2023" name="Genome Biol. Evol.">
        <title>Long-read-based Genome Assembly of Drosophila gunungcola Reveals Fewer Chemosensory Genes in Flower-breeding Species.</title>
        <authorList>
            <person name="Negi A."/>
            <person name="Liao B.Y."/>
            <person name="Yeh S.D."/>
        </authorList>
    </citation>
    <scope>NUCLEOTIDE SEQUENCE</scope>
    <source>
        <strain evidence="2">Sukarami</strain>
    </source>
</reference>
<protein>
    <recommendedName>
        <fullName evidence="4">Salivary kunitz domain protein</fullName>
    </recommendedName>
</protein>
<feature type="signal peptide" evidence="1">
    <location>
        <begin position="1"/>
        <end position="18"/>
    </location>
</feature>
<dbReference type="OrthoDB" id="7831602at2759"/>
<feature type="chain" id="PRO_5040453450" description="Salivary kunitz domain protein" evidence="1">
    <location>
        <begin position="19"/>
        <end position="99"/>
    </location>
</feature>
<dbReference type="EMBL" id="JAMKOV010000002">
    <property type="protein sequence ID" value="KAI8043330.1"/>
    <property type="molecule type" value="Genomic_DNA"/>
</dbReference>
<name>A0A9P9YUE3_9MUSC</name>
<dbReference type="AlphaFoldDB" id="A0A9P9YUE3"/>
<evidence type="ECO:0000313" key="3">
    <source>
        <dbReference type="Proteomes" id="UP001059596"/>
    </source>
</evidence>
<gene>
    <name evidence="2" type="ORF">M5D96_004659</name>
</gene>
<evidence type="ECO:0000256" key="1">
    <source>
        <dbReference type="SAM" id="SignalP"/>
    </source>
</evidence>